<proteinExistence type="predicted"/>
<comment type="caution">
    <text evidence="2">The sequence shown here is derived from an EMBL/GenBank/DDBJ whole genome shotgun (WGS) entry which is preliminary data.</text>
</comment>
<name>A0A8K0WWZ0_9HYPO</name>
<evidence type="ECO:0000256" key="1">
    <source>
        <dbReference type="SAM" id="MobiDB-lite"/>
    </source>
</evidence>
<evidence type="ECO:0000313" key="3">
    <source>
        <dbReference type="Proteomes" id="UP000813444"/>
    </source>
</evidence>
<organism evidence="2 3">
    <name type="scientific">Stachybotrys elegans</name>
    <dbReference type="NCBI Taxonomy" id="80388"/>
    <lineage>
        <taxon>Eukaryota</taxon>
        <taxon>Fungi</taxon>
        <taxon>Dikarya</taxon>
        <taxon>Ascomycota</taxon>
        <taxon>Pezizomycotina</taxon>
        <taxon>Sordariomycetes</taxon>
        <taxon>Hypocreomycetidae</taxon>
        <taxon>Hypocreales</taxon>
        <taxon>Stachybotryaceae</taxon>
        <taxon>Stachybotrys</taxon>
    </lineage>
</organism>
<dbReference type="OrthoDB" id="3439935at2759"/>
<accession>A0A8K0WWZ0</accession>
<feature type="compositionally biased region" description="Basic and acidic residues" evidence="1">
    <location>
        <begin position="219"/>
        <end position="233"/>
    </location>
</feature>
<feature type="compositionally biased region" description="Basic and acidic residues" evidence="1">
    <location>
        <begin position="94"/>
        <end position="106"/>
    </location>
</feature>
<feature type="compositionally biased region" description="Pro residues" evidence="1">
    <location>
        <begin position="333"/>
        <end position="343"/>
    </location>
</feature>
<evidence type="ECO:0000313" key="2">
    <source>
        <dbReference type="EMBL" id="KAH7326374.1"/>
    </source>
</evidence>
<feature type="region of interest" description="Disordered" evidence="1">
    <location>
        <begin position="21"/>
        <end position="349"/>
    </location>
</feature>
<feature type="compositionally biased region" description="Basic and acidic residues" evidence="1">
    <location>
        <begin position="72"/>
        <end position="87"/>
    </location>
</feature>
<keyword evidence="3" id="KW-1185">Reference proteome</keyword>
<feature type="compositionally biased region" description="Low complexity" evidence="1">
    <location>
        <begin position="554"/>
        <end position="567"/>
    </location>
</feature>
<feature type="compositionally biased region" description="Polar residues" evidence="1">
    <location>
        <begin position="654"/>
        <end position="664"/>
    </location>
</feature>
<dbReference type="AlphaFoldDB" id="A0A8K0WWZ0"/>
<feature type="region of interest" description="Disordered" evidence="1">
    <location>
        <begin position="392"/>
        <end position="415"/>
    </location>
</feature>
<dbReference type="EMBL" id="JAGPNK010000002">
    <property type="protein sequence ID" value="KAH7326374.1"/>
    <property type="molecule type" value="Genomic_DNA"/>
</dbReference>
<sequence length="731" mass="78660">MPPRKPSRSLLFCEWAAGTTIPRALGPLPPKKKESPRRRGVVKVEVTTDDESEEDSVKITYPRTQSPVPTEKTLESVVKKVRFEESALKPALKKPAEPAEKPKPPEADSDSDASSSAASTPPPSPPPKKGKEKEKKKKQKPAPVAADSDTADEASSAPASDSSASDSDASASTDSKPHPTCECTKCVRGRQEAKKTEKCKKLAKPKKKQESSGSEPETGDEKSASEPESDAAKESSASEGEPEAETKKKSEPAEKKKAENGKKKQEQDGKTKAAKKADSGNKKAKADKAEKTEEKKSDEPPKEEEKKEEPKEPSKPEKTDVGNQQKAASYPQPYHPPTAFPGPHPRRPQLIEPIRAEVVQTERVVESVEDPPPNAFYDPEHKVIRVYHGPVYGNHQNRSLYPRRDPLQRPLPIGMPHPTQNPYYYGFAQASPPPLGENQYAPVGAWNGQWNQHPGPGGYAQNMPPAVNQADATAKPDQGPNDMSGANVDGAPPPPPSNKPSDQAAGNNVGPIPVTSIHDNPYIPKRARSQFSGFGSHRSGSQRGGRGDGGSQGNQGSNNGASNHQGQDNNNWQSTWDNSNPNPPSNNDWGQPPPSNGWNDQGNGQQTGDWGTQENAQTGDWGGSNNVNDPAPASEWQETTEHNNNTDWGADATANDNNTTSQDGYNRGAFAGYSTSVWRSTGADKPPSSPRVVDNNVAPPMPGGWKDDNSAQQSWADPTLAVDTGGKSDFW</sequence>
<dbReference type="Proteomes" id="UP000813444">
    <property type="component" value="Unassembled WGS sequence"/>
</dbReference>
<feature type="compositionally biased region" description="Low complexity" evidence="1">
    <location>
        <begin position="529"/>
        <end position="541"/>
    </location>
</feature>
<feature type="compositionally biased region" description="Gly residues" evidence="1">
    <location>
        <begin position="542"/>
        <end position="553"/>
    </location>
</feature>
<reference evidence="2" key="1">
    <citation type="journal article" date="2021" name="Nat. Commun.">
        <title>Genetic determinants of endophytism in the Arabidopsis root mycobiome.</title>
        <authorList>
            <person name="Mesny F."/>
            <person name="Miyauchi S."/>
            <person name="Thiergart T."/>
            <person name="Pickel B."/>
            <person name="Atanasova L."/>
            <person name="Karlsson M."/>
            <person name="Huettel B."/>
            <person name="Barry K.W."/>
            <person name="Haridas S."/>
            <person name="Chen C."/>
            <person name="Bauer D."/>
            <person name="Andreopoulos W."/>
            <person name="Pangilinan J."/>
            <person name="LaButti K."/>
            <person name="Riley R."/>
            <person name="Lipzen A."/>
            <person name="Clum A."/>
            <person name="Drula E."/>
            <person name="Henrissat B."/>
            <person name="Kohler A."/>
            <person name="Grigoriev I.V."/>
            <person name="Martin F.M."/>
            <person name="Hacquard S."/>
        </authorList>
    </citation>
    <scope>NUCLEOTIDE SEQUENCE</scope>
    <source>
        <strain evidence="2">MPI-CAGE-CH-0235</strain>
    </source>
</reference>
<feature type="compositionally biased region" description="Basic residues" evidence="1">
    <location>
        <begin position="128"/>
        <end position="140"/>
    </location>
</feature>
<feature type="compositionally biased region" description="Polar residues" evidence="1">
    <location>
        <begin position="596"/>
        <end position="628"/>
    </location>
</feature>
<feature type="compositionally biased region" description="Low complexity" evidence="1">
    <location>
        <begin position="141"/>
        <end position="174"/>
    </location>
</feature>
<feature type="compositionally biased region" description="Polar residues" evidence="1">
    <location>
        <begin position="568"/>
        <end position="577"/>
    </location>
</feature>
<feature type="compositionally biased region" description="Basic and acidic residues" evidence="1">
    <location>
        <begin position="244"/>
        <end position="320"/>
    </location>
</feature>
<feature type="region of interest" description="Disordered" evidence="1">
    <location>
        <begin position="435"/>
        <end position="731"/>
    </location>
</feature>
<protein>
    <submittedName>
        <fullName evidence="2">Uncharacterized protein</fullName>
    </submittedName>
</protein>
<gene>
    <name evidence="2" type="ORF">B0I35DRAFT_508593</name>
</gene>
<feature type="compositionally biased region" description="Basic and acidic residues" evidence="1">
    <location>
        <begin position="189"/>
        <end position="200"/>
    </location>
</feature>